<proteinExistence type="inferred from homology"/>
<dbReference type="PANTHER" id="PTHR43213">
    <property type="entry name" value="BIFUNCTIONAL DTTP/UTP PYROPHOSPHATASE/METHYLTRANSFERASE PROTEIN-RELATED"/>
    <property type="match status" value="1"/>
</dbReference>
<name>A0AAF0F6S8_9BASI</name>
<evidence type="ECO:0000313" key="3">
    <source>
        <dbReference type="EMBL" id="WFD39352.1"/>
    </source>
</evidence>
<dbReference type="NCBIfam" id="TIGR00172">
    <property type="entry name" value="maf"/>
    <property type="match status" value="1"/>
</dbReference>
<protein>
    <recommendedName>
        <fullName evidence="5">Maf-like protein</fullName>
    </recommendedName>
</protein>
<dbReference type="AlphaFoldDB" id="A0AAF0F6S8"/>
<dbReference type="InterPro" id="IPR003697">
    <property type="entry name" value="Maf-like"/>
</dbReference>
<dbReference type="InterPro" id="IPR029001">
    <property type="entry name" value="ITPase-like_fam"/>
</dbReference>
<reference evidence="3" key="1">
    <citation type="submission" date="2023-03" db="EMBL/GenBank/DDBJ databases">
        <title>Mating type loci evolution in Malassezia.</title>
        <authorList>
            <person name="Coelho M.A."/>
        </authorList>
    </citation>
    <scope>NUCLEOTIDE SEQUENCE</scope>
    <source>
        <strain evidence="3">CBS 9431</strain>
    </source>
</reference>
<dbReference type="HAMAP" id="MF_00528">
    <property type="entry name" value="Maf"/>
    <property type="match status" value="1"/>
</dbReference>
<sequence length="234" mass="25431">MTTNCVAKDALNTPVFTRLKNKRIVLASASPRRTEILATAGLHPEVVPSTFKEDLPKSEFIGDGVFEYPVHTASCKALEVYERLVNDSPANPPDLVIGADTVVVAHEQILEKPLDKTDNLRMLADLSGNSVTVITGVAFVHPILTSPGYKVRSLCEQTRVKFADIPADVLQAYVEHGEGHDRAGGFAIQGKGAMLIKGIEGDYNNVVGFPLFSFMDLLHELVEDEELDLEGTGM</sequence>
<dbReference type="PIRSF" id="PIRSF006305">
    <property type="entry name" value="Maf"/>
    <property type="match status" value="1"/>
</dbReference>
<evidence type="ECO:0008006" key="5">
    <source>
        <dbReference type="Google" id="ProtNLM"/>
    </source>
</evidence>
<comment type="cofactor">
    <cofactor evidence="1">
        <name>a divalent metal cation</name>
        <dbReference type="ChEBI" id="CHEBI:60240"/>
    </cofactor>
</comment>
<dbReference type="CDD" id="cd00555">
    <property type="entry name" value="Maf"/>
    <property type="match status" value="1"/>
</dbReference>
<dbReference type="Pfam" id="PF02545">
    <property type="entry name" value="Maf"/>
    <property type="match status" value="1"/>
</dbReference>
<evidence type="ECO:0000313" key="4">
    <source>
        <dbReference type="Proteomes" id="UP001217754"/>
    </source>
</evidence>
<dbReference type="Proteomes" id="UP001217754">
    <property type="component" value="Chromosome 3"/>
</dbReference>
<dbReference type="PANTHER" id="PTHR43213:SF5">
    <property type="entry name" value="BIFUNCTIONAL DTTP_UTP PYROPHOSPHATASE_METHYLTRANSFERASE PROTEIN-RELATED"/>
    <property type="match status" value="1"/>
</dbReference>
<dbReference type="SUPFAM" id="SSF52972">
    <property type="entry name" value="ITPase-like"/>
    <property type="match status" value="1"/>
</dbReference>
<dbReference type="GeneID" id="85225975"/>
<accession>A0AAF0F6S8</accession>
<dbReference type="EMBL" id="CP119960">
    <property type="protein sequence ID" value="WFD39352.1"/>
    <property type="molecule type" value="Genomic_DNA"/>
</dbReference>
<dbReference type="Gene3D" id="3.90.950.10">
    <property type="match status" value="1"/>
</dbReference>
<dbReference type="RefSeq" id="XP_060122249.1">
    <property type="nucleotide sequence ID" value="XM_060266266.1"/>
</dbReference>
<evidence type="ECO:0000256" key="1">
    <source>
        <dbReference type="ARBA" id="ARBA00001968"/>
    </source>
</evidence>
<keyword evidence="2" id="KW-0378">Hydrolase</keyword>
<dbReference type="GO" id="GO:0047429">
    <property type="term" value="F:nucleoside triphosphate diphosphatase activity"/>
    <property type="evidence" value="ECO:0007669"/>
    <property type="project" value="InterPro"/>
</dbReference>
<evidence type="ECO:0000256" key="2">
    <source>
        <dbReference type="ARBA" id="ARBA00022801"/>
    </source>
</evidence>
<keyword evidence="4" id="KW-1185">Reference proteome</keyword>
<gene>
    <name evidence="3" type="ORF">MJAP1_002324</name>
</gene>
<organism evidence="3 4">
    <name type="scientific">Malassezia japonica</name>
    <dbReference type="NCBI Taxonomy" id="223818"/>
    <lineage>
        <taxon>Eukaryota</taxon>
        <taxon>Fungi</taxon>
        <taxon>Dikarya</taxon>
        <taxon>Basidiomycota</taxon>
        <taxon>Ustilaginomycotina</taxon>
        <taxon>Malasseziomycetes</taxon>
        <taxon>Malasseziales</taxon>
        <taxon>Malasseziaceae</taxon>
        <taxon>Malassezia</taxon>
    </lineage>
</organism>